<dbReference type="AlphaFoldDB" id="A6K2G8"/>
<dbReference type="EMBL" id="CH474014">
    <property type="protein sequence ID" value="EDL90562.1"/>
    <property type="molecule type" value="Genomic_DNA"/>
</dbReference>
<protein>
    <submittedName>
        <fullName evidence="2">RCG49646</fullName>
    </submittedName>
</protein>
<reference evidence="2 3" key="1">
    <citation type="submission" date="2005-09" db="EMBL/GenBank/DDBJ databases">
        <authorList>
            <person name="Mural R.J."/>
            <person name="Li P.W."/>
            <person name="Adams M.D."/>
            <person name="Amanatides P.G."/>
            <person name="Baden-Tillson H."/>
            <person name="Barnstead M."/>
            <person name="Chin S.H."/>
            <person name="Dew I."/>
            <person name="Evans C.A."/>
            <person name="Ferriera S."/>
            <person name="Flanigan M."/>
            <person name="Fosler C."/>
            <person name="Glodek A."/>
            <person name="Gu Z."/>
            <person name="Holt R.A."/>
            <person name="Jennings D."/>
            <person name="Kraft C.L."/>
            <person name="Lu F."/>
            <person name="Nguyen T."/>
            <person name="Nusskern D.R."/>
            <person name="Pfannkoch C.M."/>
            <person name="Sitter C."/>
            <person name="Sutton G.G."/>
            <person name="Venter J.C."/>
            <person name="Wang Z."/>
            <person name="Woodage T."/>
            <person name="Zheng X.H."/>
            <person name="Zhong F."/>
        </authorList>
    </citation>
    <scope>NUCLEOTIDE SEQUENCE [LARGE SCALE GENOMIC DNA]</scope>
    <source>
        <strain>BN</strain>
        <strain evidence="3">Sprague-Dawley</strain>
    </source>
</reference>
<gene>
    <name evidence="2" type="ORF">rCG_49646</name>
</gene>
<organism evidence="2 3">
    <name type="scientific">Rattus norvegicus</name>
    <name type="common">Rat</name>
    <dbReference type="NCBI Taxonomy" id="10116"/>
    <lineage>
        <taxon>Eukaryota</taxon>
        <taxon>Metazoa</taxon>
        <taxon>Chordata</taxon>
        <taxon>Craniata</taxon>
        <taxon>Vertebrata</taxon>
        <taxon>Euteleostomi</taxon>
        <taxon>Mammalia</taxon>
        <taxon>Eutheria</taxon>
        <taxon>Euarchontoglires</taxon>
        <taxon>Glires</taxon>
        <taxon>Rodentia</taxon>
        <taxon>Myomorpha</taxon>
        <taxon>Muroidea</taxon>
        <taxon>Muridae</taxon>
        <taxon>Murinae</taxon>
        <taxon>Rattus</taxon>
    </lineage>
</organism>
<sequence length="43" mass="4696">MILDTLALEFVDGEPILSPLQEQQHPTTVSSYMPGDSQLPVTP</sequence>
<evidence type="ECO:0000313" key="2">
    <source>
        <dbReference type="EMBL" id="EDL90562.1"/>
    </source>
</evidence>
<name>A6K2G8_RAT</name>
<feature type="non-terminal residue" evidence="2">
    <location>
        <position position="43"/>
    </location>
</feature>
<feature type="compositionally biased region" description="Polar residues" evidence="1">
    <location>
        <begin position="20"/>
        <end position="31"/>
    </location>
</feature>
<evidence type="ECO:0000256" key="1">
    <source>
        <dbReference type="SAM" id="MobiDB-lite"/>
    </source>
</evidence>
<feature type="region of interest" description="Disordered" evidence="1">
    <location>
        <begin position="17"/>
        <end position="43"/>
    </location>
</feature>
<proteinExistence type="predicted"/>
<accession>A6K2G8</accession>
<dbReference type="Proteomes" id="UP000234681">
    <property type="component" value="Chromosome X"/>
</dbReference>
<evidence type="ECO:0000313" key="3">
    <source>
        <dbReference type="Proteomes" id="UP000234681"/>
    </source>
</evidence>